<keyword evidence="3" id="KW-1185">Reference proteome</keyword>
<gene>
    <name evidence="2" type="ORF">QBC42DRAFT_231178</name>
</gene>
<organism evidence="2 3">
    <name type="scientific">Cladorrhinum samala</name>
    <dbReference type="NCBI Taxonomy" id="585594"/>
    <lineage>
        <taxon>Eukaryota</taxon>
        <taxon>Fungi</taxon>
        <taxon>Dikarya</taxon>
        <taxon>Ascomycota</taxon>
        <taxon>Pezizomycotina</taxon>
        <taxon>Sordariomycetes</taxon>
        <taxon>Sordariomycetidae</taxon>
        <taxon>Sordariales</taxon>
        <taxon>Podosporaceae</taxon>
        <taxon>Cladorrhinum</taxon>
    </lineage>
</organism>
<comment type="caution">
    <text evidence="2">The sequence shown here is derived from an EMBL/GenBank/DDBJ whole genome shotgun (WGS) entry which is preliminary data.</text>
</comment>
<reference evidence="2" key="2">
    <citation type="submission" date="2023-06" db="EMBL/GenBank/DDBJ databases">
        <authorList>
            <consortium name="Lawrence Berkeley National Laboratory"/>
            <person name="Mondo S.J."/>
            <person name="Hensen N."/>
            <person name="Bonometti L."/>
            <person name="Westerberg I."/>
            <person name="Brannstrom I.O."/>
            <person name="Guillou S."/>
            <person name="Cros-Aarteil S."/>
            <person name="Calhoun S."/>
            <person name="Haridas S."/>
            <person name="Kuo A."/>
            <person name="Pangilinan J."/>
            <person name="Riley R."/>
            <person name="Labutti K."/>
            <person name="Andreopoulos B."/>
            <person name="Lipzen A."/>
            <person name="Chen C."/>
            <person name="Yanf M."/>
            <person name="Daum C."/>
            <person name="Ng V."/>
            <person name="Clum A."/>
            <person name="Steindorff A."/>
            <person name="Ohm R."/>
            <person name="Martin F."/>
            <person name="Silar P."/>
            <person name="Natvig D."/>
            <person name="Lalanne C."/>
            <person name="Gautier V."/>
            <person name="Ament-Velasquez S.L."/>
            <person name="Kruys A."/>
            <person name="Hutchinson M.I."/>
            <person name="Powell A.J."/>
            <person name="Barry K."/>
            <person name="Miller A.N."/>
            <person name="Grigoriev I.V."/>
            <person name="Debuchy R."/>
            <person name="Gladieux P."/>
            <person name="Thoren M.H."/>
            <person name="Johannesson H."/>
        </authorList>
    </citation>
    <scope>NUCLEOTIDE SEQUENCE</scope>
    <source>
        <strain evidence="2">PSN324</strain>
    </source>
</reference>
<evidence type="ECO:0000313" key="2">
    <source>
        <dbReference type="EMBL" id="KAK4459704.1"/>
    </source>
</evidence>
<dbReference type="EMBL" id="MU865030">
    <property type="protein sequence ID" value="KAK4459704.1"/>
    <property type="molecule type" value="Genomic_DNA"/>
</dbReference>
<sequence>MQLSLTTIVLAMAAVAAAMPQGNGAVIQARQNAGRPVPSGTCCVANTSLKQDACTAANGQAGRCVPGGNNCGARLSCVANSQLGCVNNVIERGKNLCRAKAANGGFFDGAAIINNLNQAKAN</sequence>
<accession>A0AAV9HHR8</accession>
<feature type="signal peptide" evidence="1">
    <location>
        <begin position="1"/>
        <end position="18"/>
    </location>
</feature>
<name>A0AAV9HHR8_9PEZI</name>
<keyword evidence="1" id="KW-0732">Signal</keyword>
<protein>
    <submittedName>
        <fullName evidence="2">Uncharacterized protein</fullName>
    </submittedName>
</protein>
<reference evidence="2" key="1">
    <citation type="journal article" date="2023" name="Mol. Phylogenet. Evol.">
        <title>Genome-scale phylogeny and comparative genomics of the fungal order Sordariales.</title>
        <authorList>
            <person name="Hensen N."/>
            <person name="Bonometti L."/>
            <person name="Westerberg I."/>
            <person name="Brannstrom I.O."/>
            <person name="Guillou S."/>
            <person name="Cros-Aarteil S."/>
            <person name="Calhoun S."/>
            <person name="Haridas S."/>
            <person name="Kuo A."/>
            <person name="Mondo S."/>
            <person name="Pangilinan J."/>
            <person name="Riley R."/>
            <person name="LaButti K."/>
            <person name="Andreopoulos B."/>
            <person name="Lipzen A."/>
            <person name="Chen C."/>
            <person name="Yan M."/>
            <person name="Daum C."/>
            <person name="Ng V."/>
            <person name="Clum A."/>
            <person name="Steindorff A."/>
            <person name="Ohm R.A."/>
            <person name="Martin F."/>
            <person name="Silar P."/>
            <person name="Natvig D.O."/>
            <person name="Lalanne C."/>
            <person name="Gautier V."/>
            <person name="Ament-Velasquez S.L."/>
            <person name="Kruys A."/>
            <person name="Hutchinson M.I."/>
            <person name="Powell A.J."/>
            <person name="Barry K."/>
            <person name="Miller A.N."/>
            <person name="Grigoriev I.V."/>
            <person name="Debuchy R."/>
            <person name="Gladieux P."/>
            <person name="Hiltunen Thoren M."/>
            <person name="Johannesson H."/>
        </authorList>
    </citation>
    <scope>NUCLEOTIDE SEQUENCE</scope>
    <source>
        <strain evidence="2">PSN324</strain>
    </source>
</reference>
<feature type="chain" id="PRO_5043731853" evidence="1">
    <location>
        <begin position="19"/>
        <end position="122"/>
    </location>
</feature>
<proteinExistence type="predicted"/>
<dbReference type="Proteomes" id="UP001321749">
    <property type="component" value="Unassembled WGS sequence"/>
</dbReference>
<dbReference type="AlphaFoldDB" id="A0AAV9HHR8"/>
<evidence type="ECO:0000256" key="1">
    <source>
        <dbReference type="SAM" id="SignalP"/>
    </source>
</evidence>
<evidence type="ECO:0000313" key="3">
    <source>
        <dbReference type="Proteomes" id="UP001321749"/>
    </source>
</evidence>